<keyword evidence="1" id="KW-1133">Transmembrane helix</keyword>
<proteinExistence type="predicted"/>
<dbReference type="Proteomes" id="UP000002532">
    <property type="component" value="Chromosome"/>
</dbReference>
<protein>
    <submittedName>
        <fullName evidence="2">Hypothetical membrane associated protein</fullName>
    </submittedName>
</protein>
<dbReference type="RefSeq" id="WP_009871933.1">
    <property type="nucleotide sequence ID" value="NC_007429.1"/>
</dbReference>
<gene>
    <name evidence="2" type="ordered locus">CTA_0618</name>
</gene>
<dbReference type="EMBL" id="CP000051">
    <property type="protein sequence ID" value="AAX50843.1"/>
    <property type="molecule type" value="Genomic_DNA"/>
</dbReference>
<dbReference type="AlphaFoldDB" id="A0A0H2X2S2"/>
<reference evidence="2 3" key="1">
    <citation type="journal article" date="2005" name="Infect. Immun.">
        <title>Comparative genomic analysis of Chlamydia trachomatis oculotropic and genitotropic strains.</title>
        <authorList>
            <person name="Carlson J.H."/>
            <person name="Porcella S.F."/>
            <person name="McClarty G."/>
            <person name="Caldwell H.D."/>
        </authorList>
    </citation>
    <scope>NUCLEOTIDE SEQUENCE [LARGE SCALE GENOMIC DNA]</scope>
    <source>
        <strain evidence="3">ATCC VR-571B / DSM 19440 / HAR-13</strain>
    </source>
</reference>
<keyword evidence="1" id="KW-0812">Transmembrane</keyword>
<organism evidence="2 3">
    <name type="scientific">Chlamydia trachomatis serovar A (strain ATCC VR-571B / DSM 19440 / HAR-13)</name>
    <dbReference type="NCBI Taxonomy" id="315277"/>
    <lineage>
        <taxon>Bacteria</taxon>
        <taxon>Pseudomonadati</taxon>
        <taxon>Chlamydiota</taxon>
        <taxon>Chlamydiia</taxon>
        <taxon>Chlamydiales</taxon>
        <taxon>Chlamydiaceae</taxon>
        <taxon>Chlamydia/Chlamydophila group</taxon>
        <taxon>Chlamydia</taxon>
    </lineage>
</organism>
<keyword evidence="1" id="KW-0472">Membrane</keyword>
<name>A0A0H2X2S2_CHLTA</name>
<sequence>MNSEGKGTEMAFKRKRCFLLVEVLLSLSLLCTVLIPSVVFYTRITRSFEEDIFRLQLPACIDYCFFAVEDAIFQQMDREALSLKGEGELVGMYVYTSMGEAIKIPYSYTLSLLREKRNADGRLLCSVDATVDLFPGQKRGAAAQRCLCLER</sequence>
<evidence type="ECO:0000256" key="1">
    <source>
        <dbReference type="SAM" id="Phobius"/>
    </source>
</evidence>
<evidence type="ECO:0000313" key="3">
    <source>
        <dbReference type="Proteomes" id="UP000002532"/>
    </source>
</evidence>
<evidence type="ECO:0000313" key="2">
    <source>
        <dbReference type="EMBL" id="AAX50843.1"/>
    </source>
</evidence>
<accession>A0A0H2X2S2</accession>
<keyword evidence="3" id="KW-1185">Reference proteome</keyword>
<feature type="transmembrane region" description="Helical" evidence="1">
    <location>
        <begin position="20"/>
        <end position="41"/>
    </location>
</feature>
<dbReference type="KEGG" id="cta:CTA_0618"/>
<dbReference type="HOGENOM" id="CLU_1966631_0_0_0"/>